<reference evidence="1" key="1">
    <citation type="journal article" date="2015" name="Nature">
        <title>Complex archaea that bridge the gap between prokaryotes and eukaryotes.</title>
        <authorList>
            <person name="Spang A."/>
            <person name="Saw J.H."/>
            <person name="Jorgensen S.L."/>
            <person name="Zaremba-Niedzwiedzka K."/>
            <person name="Martijn J."/>
            <person name="Lind A.E."/>
            <person name="van Eijk R."/>
            <person name="Schleper C."/>
            <person name="Guy L."/>
            <person name="Ettema T.J."/>
        </authorList>
    </citation>
    <scope>NUCLEOTIDE SEQUENCE</scope>
</reference>
<proteinExistence type="predicted"/>
<dbReference type="EMBL" id="LAZR01036526">
    <property type="protein sequence ID" value="KKL24607.1"/>
    <property type="molecule type" value="Genomic_DNA"/>
</dbReference>
<protein>
    <submittedName>
        <fullName evidence="1">Uncharacterized protein</fullName>
    </submittedName>
</protein>
<evidence type="ECO:0000313" key="1">
    <source>
        <dbReference type="EMBL" id="KKL24607.1"/>
    </source>
</evidence>
<comment type="caution">
    <text evidence="1">The sequence shown here is derived from an EMBL/GenBank/DDBJ whole genome shotgun (WGS) entry which is preliminary data.</text>
</comment>
<name>A0A0F9CDU8_9ZZZZ</name>
<accession>A0A0F9CDU8</accession>
<feature type="non-terminal residue" evidence="1">
    <location>
        <position position="32"/>
    </location>
</feature>
<dbReference type="AlphaFoldDB" id="A0A0F9CDU8"/>
<sequence>MKKGTLKMKFSKGFGNNLFQYAFGRLLAEYHN</sequence>
<gene>
    <name evidence="1" type="ORF">LCGC14_2413610</name>
</gene>
<organism evidence="1">
    <name type="scientific">marine sediment metagenome</name>
    <dbReference type="NCBI Taxonomy" id="412755"/>
    <lineage>
        <taxon>unclassified sequences</taxon>
        <taxon>metagenomes</taxon>
        <taxon>ecological metagenomes</taxon>
    </lineage>
</organism>